<evidence type="ECO:0008006" key="3">
    <source>
        <dbReference type="Google" id="ProtNLM"/>
    </source>
</evidence>
<dbReference type="Proteomes" id="UP000012960">
    <property type="component" value="Unplaced"/>
</dbReference>
<dbReference type="Gramene" id="Ma00_t00770.1">
    <property type="protein sequence ID" value="Ma00_p00770.1"/>
    <property type="gene ID" value="Ma00_g00770"/>
</dbReference>
<evidence type="ECO:0000313" key="1">
    <source>
        <dbReference type="EnsemblPlants" id="Ma00_p00770.1"/>
    </source>
</evidence>
<protein>
    <recommendedName>
        <fullName evidence="3">NB-ARC domain-containing protein</fullName>
    </recommendedName>
</protein>
<organism evidence="1 2">
    <name type="scientific">Musa acuminata subsp. malaccensis</name>
    <name type="common">Wild banana</name>
    <name type="synonym">Musa malaccensis</name>
    <dbReference type="NCBI Taxonomy" id="214687"/>
    <lineage>
        <taxon>Eukaryota</taxon>
        <taxon>Viridiplantae</taxon>
        <taxon>Streptophyta</taxon>
        <taxon>Embryophyta</taxon>
        <taxon>Tracheophyta</taxon>
        <taxon>Spermatophyta</taxon>
        <taxon>Magnoliopsida</taxon>
        <taxon>Liliopsida</taxon>
        <taxon>Zingiberales</taxon>
        <taxon>Musaceae</taxon>
        <taxon>Musa</taxon>
    </lineage>
</organism>
<dbReference type="InterPro" id="IPR042197">
    <property type="entry name" value="Apaf_helical"/>
</dbReference>
<dbReference type="Gene3D" id="1.10.8.430">
    <property type="entry name" value="Helical domain of apoptotic protease-activating factors"/>
    <property type="match status" value="1"/>
</dbReference>
<reference evidence="1" key="1">
    <citation type="submission" date="2021-05" db="UniProtKB">
        <authorList>
            <consortium name="EnsemblPlants"/>
        </authorList>
    </citation>
    <scope>IDENTIFICATION</scope>
    <source>
        <strain evidence="1">subsp. malaccensis</strain>
    </source>
</reference>
<dbReference type="EnsemblPlants" id="Ma00_t00770.1">
    <property type="protein sequence ID" value="Ma00_p00770.1"/>
    <property type="gene ID" value="Ma00_g00770"/>
</dbReference>
<dbReference type="AlphaFoldDB" id="A0A804HM23"/>
<proteinExistence type="predicted"/>
<dbReference type="InParanoid" id="A0A804HM23"/>
<keyword evidence="2" id="KW-1185">Reference proteome</keyword>
<accession>A0A804HM23</accession>
<dbReference type="GO" id="GO:0043531">
    <property type="term" value="F:ADP binding"/>
    <property type="evidence" value="ECO:0007669"/>
    <property type="project" value="InterPro"/>
</dbReference>
<sequence>MSLYCSSGRFNASKILERRGTTRSYLQGIPSAETSGSPSCACWPKLCRTSPASTSSTGTPSPSTKASCPWSSIACGRIGTRNEDLCDQMGVKKKIKVEALPWDAAWKLFTETAGKEMIDSHPEIGRQAEILVRKCGGLPLALIAVGRALASKRSPLERYRPRAPPTPSLVCRP</sequence>
<dbReference type="InterPro" id="IPR027417">
    <property type="entry name" value="P-loop_NTPase"/>
</dbReference>
<name>A0A804HM23_MUSAM</name>
<dbReference type="SUPFAM" id="SSF52540">
    <property type="entry name" value="P-loop containing nucleoside triphosphate hydrolases"/>
    <property type="match status" value="1"/>
</dbReference>
<evidence type="ECO:0000313" key="2">
    <source>
        <dbReference type="Proteomes" id="UP000012960"/>
    </source>
</evidence>